<evidence type="ECO:0000313" key="11">
    <source>
        <dbReference type="Proteomes" id="UP001065549"/>
    </source>
</evidence>
<dbReference type="RefSeq" id="WP_148396584.1">
    <property type="nucleotide sequence ID" value="NZ_JAJAGH010000003.1"/>
</dbReference>
<dbReference type="EMBL" id="JAOSHN010000007">
    <property type="protein sequence ID" value="MCU7379923.1"/>
    <property type="molecule type" value="Genomic_DNA"/>
</dbReference>
<evidence type="ECO:0000256" key="7">
    <source>
        <dbReference type="ARBA" id="ARBA00023303"/>
    </source>
</evidence>
<keyword evidence="7 10" id="KW-0407">Ion channel</keyword>
<feature type="domain" description="Potassium channel" evidence="9">
    <location>
        <begin position="23"/>
        <end position="96"/>
    </location>
</feature>
<dbReference type="InterPro" id="IPR013099">
    <property type="entry name" value="K_chnl_dom"/>
</dbReference>
<dbReference type="GO" id="GO:0001508">
    <property type="term" value="P:action potential"/>
    <property type="evidence" value="ECO:0007669"/>
    <property type="project" value="TreeGrafter"/>
</dbReference>
<dbReference type="GO" id="GO:0005249">
    <property type="term" value="F:voltage-gated potassium channel activity"/>
    <property type="evidence" value="ECO:0007669"/>
    <property type="project" value="InterPro"/>
</dbReference>
<keyword evidence="4 8" id="KW-1133">Transmembrane helix</keyword>
<evidence type="ECO:0000256" key="4">
    <source>
        <dbReference type="ARBA" id="ARBA00022989"/>
    </source>
</evidence>
<keyword evidence="6 8" id="KW-0472">Membrane</keyword>
<accession>A0A9J6QWQ9</accession>
<dbReference type="PANTHER" id="PTHR11537:SF254">
    <property type="entry name" value="POTASSIUM VOLTAGE-GATED CHANNEL PROTEIN SHAB"/>
    <property type="match status" value="1"/>
</dbReference>
<evidence type="ECO:0000313" key="10">
    <source>
        <dbReference type="EMBL" id="MCU7379923.1"/>
    </source>
</evidence>
<evidence type="ECO:0000256" key="6">
    <source>
        <dbReference type="ARBA" id="ARBA00023136"/>
    </source>
</evidence>
<evidence type="ECO:0000259" key="9">
    <source>
        <dbReference type="Pfam" id="PF07885"/>
    </source>
</evidence>
<protein>
    <submittedName>
        <fullName evidence="10">Potassium channel family protein</fullName>
    </submittedName>
</protein>
<dbReference type="Proteomes" id="UP001065549">
    <property type="component" value="Unassembled WGS sequence"/>
</dbReference>
<gene>
    <name evidence="10" type="ORF">OBO34_16405</name>
</gene>
<sequence>MKKLRMLWMILKRTHAEKILFTFIINLFVVALLIQIAEPAIHTYRDSLWYCYVSIATIGFGDIVAVTFFGRLLTVYLSLHAILVIALIPGVIVSYYMEVVTRREKETVTVFLDKLEHLPELSQEELRQIAEKVKKLK</sequence>
<evidence type="ECO:0000256" key="2">
    <source>
        <dbReference type="ARBA" id="ARBA00022448"/>
    </source>
</evidence>
<comment type="caution">
    <text evidence="10">The sequence shown here is derived from an EMBL/GenBank/DDBJ whole genome shotgun (WGS) entry which is preliminary data.</text>
</comment>
<feature type="transmembrane region" description="Helical" evidence="8">
    <location>
        <begin position="20"/>
        <end position="41"/>
    </location>
</feature>
<dbReference type="Gene3D" id="1.10.287.70">
    <property type="match status" value="1"/>
</dbReference>
<dbReference type="SUPFAM" id="SSF81324">
    <property type="entry name" value="Voltage-gated potassium channels"/>
    <property type="match status" value="1"/>
</dbReference>
<dbReference type="Pfam" id="PF07885">
    <property type="entry name" value="Ion_trans_2"/>
    <property type="match status" value="1"/>
</dbReference>
<dbReference type="AlphaFoldDB" id="A0A9J6QWQ9"/>
<evidence type="ECO:0000256" key="5">
    <source>
        <dbReference type="ARBA" id="ARBA00023065"/>
    </source>
</evidence>
<evidence type="ECO:0000256" key="8">
    <source>
        <dbReference type="SAM" id="Phobius"/>
    </source>
</evidence>
<keyword evidence="11" id="KW-1185">Reference proteome</keyword>
<feature type="transmembrane region" description="Helical" evidence="8">
    <location>
        <begin position="47"/>
        <end position="69"/>
    </location>
</feature>
<keyword evidence="2" id="KW-0813">Transport</keyword>
<organism evidence="10 11">
    <name type="scientific">Hominibacterium faecale</name>
    <dbReference type="NCBI Taxonomy" id="2839743"/>
    <lineage>
        <taxon>Bacteria</taxon>
        <taxon>Bacillati</taxon>
        <taxon>Bacillota</taxon>
        <taxon>Clostridia</taxon>
        <taxon>Peptostreptococcales</taxon>
        <taxon>Anaerovoracaceae</taxon>
        <taxon>Hominibacterium</taxon>
    </lineage>
</organism>
<name>A0A9J6QWQ9_9FIRM</name>
<keyword evidence="5" id="KW-0406">Ion transport</keyword>
<evidence type="ECO:0000256" key="3">
    <source>
        <dbReference type="ARBA" id="ARBA00022692"/>
    </source>
</evidence>
<feature type="transmembrane region" description="Helical" evidence="8">
    <location>
        <begin position="76"/>
        <end position="97"/>
    </location>
</feature>
<dbReference type="InterPro" id="IPR028325">
    <property type="entry name" value="VG_K_chnl"/>
</dbReference>
<reference evidence="10" key="1">
    <citation type="submission" date="2022-09" db="EMBL/GenBank/DDBJ databases">
        <title>Culturomic study of gut microbiota in children with autism spectrum disorder.</title>
        <authorList>
            <person name="Efimov B.A."/>
            <person name="Chaplin A.V."/>
            <person name="Sokolova S.R."/>
            <person name="Pikina A.P."/>
            <person name="Korzhanova M."/>
            <person name="Belova V."/>
            <person name="Korostin D."/>
        </authorList>
    </citation>
    <scope>NUCLEOTIDE SEQUENCE</scope>
    <source>
        <strain evidence="10">ASD5510</strain>
    </source>
</reference>
<proteinExistence type="predicted"/>
<evidence type="ECO:0000256" key="1">
    <source>
        <dbReference type="ARBA" id="ARBA00004141"/>
    </source>
</evidence>
<keyword evidence="3 8" id="KW-0812">Transmembrane</keyword>
<comment type="subcellular location">
    <subcellularLocation>
        <location evidence="1">Membrane</location>
        <topology evidence="1">Multi-pass membrane protein</topology>
    </subcellularLocation>
</comment>
<dbReference type="GO" id="GO:0008076">
    <property type="term" value="C:voltage-gated potassium channel complex"/>
    <property type="evidence" value="ECO:0007669"/>
    <property type="project" value="InterPro"/>
</dbReference>
<dbReference type="PANTHER" id="PTHR11537">
    <property type="entry name" value="VOLTAGE-GATED POTASSIUM CHANNEL"/>
    <property type="match status" value="1"/>
</dbReference>